<dbReference type="Pfam" id="PF18062">
    <property type="entry name" value="RE_AspBHI_N"/>
    <property type="match status" value="1"/>
</dbReference>
<organism evidence="3 4">
    <name type="scientific">Treponema rectale</name>
    <dbReference type="NCBI Taxonomy" id="744512"/>
    <lineage>
        <taxon>Bacteria</taxon>
        <taxon>Pseudomonadati</taxon>
        <taxon>Spirochaetota</taxon>
        <taxon>Spirochaetia</taxon>
        <taxon>Spirochaetales</taxon>
        <taxon>Treponemataceae</taxon>
        <taxon>Treponema</taxon>
    </lineage>
</organism>
<name>A0A7M1XNC5_9SPIR</name>
<dbReference type="Proteomes" id="UP000593591">
    <property type="component" value="Chromosome"/>
</dbReference>
<dbReference type="GO" id="GO:0004519">
    <property type="term" value="F:endonuclease activity"/>
    <property type="evidence" value="ECO:0007669"/>
    <property type="project" value="UniProtKB-KW"/>
</dbReference>
<accession>A0A7M1XNC5</accession>
<evidence type="ECO:0000259" key="2">
    <source>
        <dbReference type="Pfam" id="PF18062"/>
    </source>
</evidence>
<gene>
    <name evidence="3" type="ORF">DYE49_03820</name>
</gene>
<proteinExistence type="predicted"/>
<reference evidence="3 4" key="1">
    <citation type="submission" date="2018-08" db="EMBL/GenBank/DDBJ databases">
        <title>The first complete genome of Treponema rectale (CHPAT), a commensal spirochete of the bovine rectum.</title>
        <authorList>
            <person name="Staton G.J."/>
            <person name="Clegg S.R."/>
            <person name="Carter S.D."/>
            <person name="Radford A.D."/>
            <person name="Darby A."/>
            <person name="Hall N."/>
            <person name="Birtles R.J."/>
            <person name="Evans N.J."/>
        </authorList>
    </citation>
    <scope>NUCLEOTIDE SEQUENCE [LARGE SCALE GENOMIC DNA]</scope>
    <source>
        <strain evidence="3 4">CHPA</strain>
    </source>
</reference>
<dbReference type="GO" id="GO:0003677">
    <property type="term" value="F:DNA binding"/>
    <property type="evidence" value="ECO:0007669"/>
    <property type="project" value="InterPro"/>
</dbReference>
<dbReference type="InterPro" id="IPR007560">
    <property type="entry name" value="Restrct_endonuc_IV_Mrr"/>
</dbReference>
<keyword evidence="3" id="KW-0255">Endonuclease</keyword>
<evidence type="ECO:0000313" key="3">
    <source>
        <dbReference type="EMBL" id="QOS39632.1"/>
    </source>
</evidence>
<dbReference type="InterPro" id="IPR041409">
    <property type="entry name" value="RE_AspBHI_N"/>
</dbReference>
<dbReference type="GO" id="GO:0009307">
    <property type="term" value="P:DNA restriction-modification system"/>
    <property type="evidence" value="ECO:0007669"/>
    <property type="project" value="InterPro"/>
</dbReference>
<evidence type="ECO:0000313" key="4">
    <source>
        <dbReference type="Proteomes" id="UP000593591"/>
    </source>
</evidence>
<dbReference type="Pfam" id="PF04471">
    <property type="entry name" value="Mrr_cat"/>
    <property type="match status" value="1"/>
</dbReference>
<keyword evidence="3" id="KW-0540">Nuclease</keyword>
<evidence type="ECO:0000259" key="1">
    <source>
        <dbReference type="Pfam" id="PF04471"/>
    </source>
</evidence>
<dbReference type="Gene3D" id="2.30.280.20">
    <property type="match status" value="1"/>
</dbReference>
<dbReference type="Gene3D" id="3.40.1350.10">
    <property type="match status" value="1"/>
</dbReference>
<sequence>MLYFGLHQSDKKLYGNYIMIYEFDKLNEAELIVDAVYKGGTAGNTGDDPISKLFPKLGNMSGFRKKSREDDKSKWAYVVLYTSMNELEWPDYLDVETGVFRYYGDNRTPGNELTHTKQGGNKLLEEVFSILNSGKNLNDIPPFFVFKKGSQGRDVQFLGLAVPGNGSISSDKDLVAFWRTIGDKRFQNYESYFTILDTTNDPISKEWLNALLYDHEHSLDLAPKVWKKFVENGRSGITALKSPKIFKVPSKFDMLQCSVDGEKSLDIIRNHYVNNYSGFEACAVKIVEMMDNHFKNFNLTRPWRDGGRDAIGYYAISTGNKANYPLKIDCALEAKCYQKGTSVGVKAMSRLISRIRYRQFGVLVTTSFVDKQAYEEVHQDGHPILIITASDIAYILATNNIDSSHVENWLINIDQSSNRDNSFH</sequence>
<keyword evidence="3" id="KW-0378">Hydrolase</keyword>
<dbReference type="EMBL" id="CP031517">
    <property type="protein sequence ID" value="QOS39632.1"/>
    <property type="molecule type" value="Genomic_DNA"/>
</dbReference>
<protein>
    <submittedName>
        <fullName evidence="3">Restriction endonuclease</fullName>
    </submittedName>
</protein>
<dbReference type="AlphaFoldDB" id="A0A7M1XNC5"/>
<dbReference type="KEGG" id="trc:DYE49_03820"/>
<feature type="domain" description="Restriction endonuclease AspBHI N-terminal" evidence="2">
    <location>
        <begin position="43"/>
        <end position="233"/>
    </location>
</feature>
<feature type="domain" description="Restriction endonuclease type IV Mrr" evidence="1">
    <location>
        <begin position="278"/>
        <end position="394"/>
    </location>
</feature>
<dbReference type="InterPro" id="IPR011856">
    <property type="entry name" value="tRNA_endonuc-like_dom_sf"/>
</dbReference>